<evidence type="ECO:0008006" key="4">
    <source>
        <dbReference type="Google" id="ProtNLM"/>
    </source>
</evidence>
<evidence type="ECO:0000313" key="3">
    <source>
        <dbReference type="Proteomes" id="UP001596189"/>
    </source>
</evidence>
<keyword evidence="1" id="KW-1133">Transmembrane helix</keyword>
<proteinExistence type="predicted"/>
<keyword evidence="1" id="KW-0472">Membrane</keyword>
<comment type="caution">
    <text evidence="2">The sequence shown here is derived from an EMBL/GenBank/DDBJ whole genome shotgun (WGS) entry which is preliminary data.</text>
</comment>
<dbReference type="EMBL" id="JBHSRD010000004">
    <property type="protein sequence ID" value="MFC6007762.1"/>
    <property type="molecule type" value="Genomic_DNA"/>
</dbReference>
<feature type="transmembrane region" description="Helical" evidence="1">
    <location>
        <begin position="29"/>
        <end position="50"/>
    </location>
</feature>
<evidence type="ECO:0000256" key="1">
    <source>
        <dbReference type="SAM" id="Phobius"/>
    </source>
</evidence>
<gene>
    <name evidence="2" type="ORF">ACFQDO_11535</name>
</gene>
<protein>
    <recommendedName>
        <fullName evidence="4">DUF1467 family protein</fullName>
    </recommendedName>
</protein>
<sequence length="55" mass="6219">MAMYKYVARRNLSGPGDETQEVGLRAQLFMFRFVTLSILVTYAIVGLYFLSPGAR</sequence>
<keyword evidence="1" id="KW-0812">Transmembrane</keyword>
<keyword evidence="3" id="KW-1185">Reference proteome</keyword>
<name>A0ABW1JFR9_9ACTN</name>
<organism evidence="2 3">
    <name type="scientific">Angustibacter luteus</name>
    <dbReference type="NCBI Taxonomy" id="658456"/>
    <lineage>
        <taxon>Bacteria</taxon>
        <taxon>Bacillati</taxon>
        <taxon>Actinomycetota</taxon>
        <taxon>Actinomycetes</taxon>
        <taxon>Kineosporiales</taxon>
        <taxon>Kineosporiaceae</taxon>
    </lineage>
</organism>
<accession>A0ABW1JFR9</accession>
<dbReference type="Proteomes" id="UP001596189">
    <property type="component" value="Unassembled WGS sequence"/>
</dbReference>
<evidence type="ECO:0000313" key="2">
    <source>
        <dbReference type="EMBL" id="MFC6007762.1"/>
    </source>
</evidence>
<dbReference type="RefSeq" id="WP_345715557.1">
    <property type="nucleotide sequence ID" value="NZ_BAABFP010000002.1"/>
</dbReference>
<reference evidence="3" key="1">
    <citation type="journal article" date="2019" name="Int. J. Syst. Evol. Microbiol.">
        <title>The Global Catalogue of Microorganisms (GCM) 10K type strain sequencing project: providing services to taxonomists for standard genome sequencing and annotation.</title>
        <authorList>
            <consortium name="The Broad Institute Genomics Platform"/>
            <consortium name="The Broad Institute Genome Sequencing Center for Infectious Disease"/>
            <person name="Wu L."/>
            <person name="Ma J."/>
        </authorList>
    </citation>
    <scope>NUCLEOTIDE SEQUENCE [LARGE SCALE GENOMIC DNA]</scope>
    <source>
        <strain evidence="3">KACC 14249</strain>
    </source>
</reference>